<dbReference type="SUPFAM" id="SSF56935">
    <property type="entry name" value="Porins"/>
    <property type="match status" value="1"/>
</dbReference>
<keyword evidence="2" id="KW-1185">Reference proteome</keyword>
<dbReference type="RefSeq" id="WP_183637936.1">
    <property type="nucleotide sequence ID" value="NZ_BAABLE010000024.1"/>
</dbReference>
<evidence type="ECO:0000313" key="1">
    <source>
        <dbReference type="EMBL" id="MBB4014757.1"/>
    </source>
</evidence>
<reference evidence="1 2" key="1">
    <citation type="submission" date="2020-08" db="EMBL/GenBank/DDBJ databases">
        <title>Genomic Encyclopedia of Type Strains, Phase IV (KMG-IV): sequencing the most valuable type-strain genomes for metagenomic binning, comparative biology and taxonomic classification.</title>
        <authorList>
            <person name="Goeker M."/>
        </authorList>
    </citation>
    <scope>NUCLEOTIDE SEQUENCE [LARGE SCALE GENOMIC DNA]</scope>
    <source>
        <strain evidence="1 2">DSM 106739</strain>
    </source>
</reference>
<dbReference type="AlphaFoldDB" id="A0A840BWS3"/>
<name>A0A840BWS3_9RHOO</name>
<accession>A0A840BWS3</accession>
<protein>
    <recommendedName>
        <fullName evidence="3">Porin</fullName>
    </recommendedName>
</protein>
<dbReference type="EMBL" id="JACIET010000004">
    <property type="protein sequence ID" value="MBB4014757.1"/>
    <property type="molecule type" value="Genomic_DNA"/>
</dbReference>
<evidence type="ECO:0008006" key="3">
    <source>
        <dbReference type="Google" id="ProtNLM"/>
    </source>
</evidence>
<dbReference type="Proteomes" id="UP000561045">
    <property type="component" value="Unassembled WGS sequence"/>
</dbReference>
<sequence>MLSALLGWGCALAAAPDASQSTGWAERFRLSGFGTAGFSHYSSEVADYVGTQQPDGPGRTGASSASLDSNLGLQLDAQLAPTISATLQVVTEYLPDGSWDPAISVGSLRWEASSQIALRAGRFQSSTFLATDYRYVRFANLWVRPPREVYGVQPTTRLDGADASWQTSLGGGRLLLRAGGGEVSSGAVATTAGAADEIIYRGGFVRGQWETGPWLLSGSLTRNRVSFAPSGVVGQALQLLARLDPVAGNAAIVDDKPNTALALGFAYDSDAWVAQAEWARAWNDSILIDRSGAYLLAGHRFGPTLPYLMFAQRWTHGQKIHSDRPAAEALLRQLYANQHSDTRSLTLGLNVELRERVLLKGAFEWVQPTPGGTGLQGNIARGYSRSDPASERLLTLNLDFVF</sequence>
<evidence type="ECO:0000313" key="2">
    <source>
        <dbReference type="Proteomes" id="UP000561045"/>
    </source>
</evidence>
<organism evidence="1 2">
    <name type="scientific">Niveibacterium umoris</name>
    <dbReference type="NCBI Taxonomy" id="1193620"/>
    <lineage>
        <taxon>Bacteria</taxon>
        <taxon>Pseudomonadati</taxon>
        <taxon>Pseudomonadota</taxon>
        <taxon>Betaproteobacteria</taxon>
        <taxon>Rhodocyclales</taxon>
        <taxon>Rhodocyclaceae</taxon>
        <taxon>Niveibacterium</taxon>
    </lineage>
</organism>
<proteinExistence type="predicted"/>
<comment type="caution">
    <text evidence="1">The sequence shown here is derived from an EMBL/GenBank/DDBJ whole genome shotgun (WGS) entry which is preliminary data.</text>
</comment>
<gene>
    <name evidence="1" type="ORF">GGR36_004114</name>
</gene>